<dbReference type="InterPro" id="IPR008928">
    <property type="entry name" value="6-hairpin_glycosidase_sf"/>
</dbReference>
<feature type="region of interest" description="Disordered" evidence="1">
    <location>
        <begin position="577"/>
        <end position="601"/>
    </location>
</feature>
<dbReference type="Gene3D" id="1.20.1270.90">
    <property type="entry name" value="AF1782-like"/>
    <property type="match status" value="3"/>
</dbReference>
<reference evidence="6 7" key="1">
    <citation type="submission" date="2020-08" db="EMBL/GenBank/DDBJ databases">
        <title>Genome public.</title>
        <authorList>
            <person name="Liu C."/>
            <person name="Sun Q."/>
        </authorList>
    </citation>
    <scope>NUCLEOTIDE SEQUENCE [LARGE SCALE GENOMIC DNA]</scope>
    <source>
        <strain evidence="6 7">NSJ-27</strain>
    </source>
</reference>
<keyword evidence="7" id="KW-1185">Reference proteome</keyword>
<feature type="chain" id="PRO_5046068652" evidence="3">
    <location>
        <begin position="26"/>
        <end position="1773"/>
    </location>
</feature>
<evidence type="ECO:0000259" key="5">
    <source>
        <dbReference type="Pfam" id="PF20736"/>
    </source>
</evidence>
<dbReference type="Gene3D" id="2.60.40.3440">
    <property type="match status" value="1"/>
</dbReference>
<keyword evidence="2" id="KW-0472">Membrane</keyword>
<dbReference type="SUPFAM" id="SSF48208">
    <property type="entry name" value="Six-hairpin glycosidases"/>
    <property type="match status" value="1"/>
</dbReference>
<evidence type="ECO:0000259" key="4">
    <source>
        <dbReference type="Pfam" id="PF07944"/>
    </source>
</evidence>
<dbReference type="Gene3D" id="1.50.10.20">
    <property type="match status" value="1"/>
</dbReference>
<keyword evidence="6" id="KW-0378">Hydrolase</keyword>
<keyword evidence="2" id="KW-0812">Transmembrane</keyword>
<keyword evidence="3" id="KW-0732">Signal</keyword>
<dbReference type="EMBL" id="JACOQK010000001">
    <property type="protein sequence ID" value="MBC5787620.1"/>
    <property type="molecule type" value="Genomic_DNA"/>
</dbReference>
<dbReference type="GO" id="GO:0016787">
    <property type="term" value="F:hydrolase activity"/>
    <property type="evidence" value="ECO:0007669"/>
    <property type="project" value="UniProtKB-KW"/>
</dbReference>
<gene>
    <name evidence="6" type="ORF">H8Z77_06230</name>
</gene>
<feature type="transmembrane region" description="Helical" evidence="2">
    <location>
        <begin position="1750"/>
        <end position="1769"/>
    </location>
</feature>
<evidence type="ECO:0000256" key="1">
    <source>
        <dbReference type="SAM" id="MobiDB-lite"/>
    </source>
</evidence>
<evidence type="ECO:0000313" key="6">
    <source>
        <dbReference type="EMBL" id="MBC5787620.1"/>
    </source>
</evidence>
<feature type="region of interest" description="Disordered" evidence="1">
    <location>
        <begin position="1714"/>
        <end position="1744"/>
    </location>
</feature>
<evidence type="ECO:0000313" key="7">
    <source>
        <dbReference type="Proteomes" id="UP000649151"/>
    </source>
</evidence>
<organism evidence="6 7">
    <name type="scientific">Clostridium facile</name>
    <dbReference type="NCBI Taxonomy" id="2763035"/>
    <lineage>
        <taxon>Bacteria</taxon>
        <taxon>Bacillati</taxon>
        <taxon>Bacillota</taxon>
        <taxon>Clostridia</taxon>
        <taxon>Eubacteriales</taxon>
        <taxon>Clostridiaceae</taxon>
        <taxon>Clostridium</taxon>
    </lineage>
</organism>
<accession>A0ABR7IR48</accession>
<dbReference type="InterPro" id="IPR012878">
    <property type="entry name" value="Beta-AFase-like_GH127_cat"/>
</dbReference>
<feature type="domain" description="Non-reducing end beta-L-arabinofuranosidase-like GH127 middle" evidence="5">
    <location>
        <begin position="1224"/>
        <end position="1319"/>
    </location>
</feature>
<name>A0ABR7IR48_9CLOT</name>
<dbReference type="Pfam" id="PF07554">
    <property type="entry name" value="FIVAR"/>
    <property type="match status" value="3"/>
</dbReference>
<proteinExistence type="predicted"/>
<keyword evidence="2" id="KW-1133">Transmembrane helix</keyword>
<feature type="compositionally biased region" description="Polar residues" evidence="1">
    <location>
        <begin position="1729"/>
        <end position="1742"/>
    </location>
</feature>
<dbReference type="Pfam" id="PF07944">
    <property type="entry name" value="Beta-AFase-like_GH127_cat"/>
    <property type="match status" value="1"/>
</dbReference>
<sequence length="1773" mass="194825">MNRKLRKIISAATAAAILASSLATGGLTVSAAAPSEPIQTFQEVWGMEDVTGEQLRASIGDAYGMIRDNIFTLDIAEGKGVDGSNAIAWTNTASSPNYSDIDLRYHELENRQTDWSGAEEVWFHVDFREYGTMEPQIRFAFQETVYQEDGTSLNVQHALSMKSGALYYYNDGLNWIPGEVDGSQRMTFPVGFNGWVRIPLDMSTFSAYWNGYDDMYLKDVNQLNMHIVGNDTTLNKTAYLDSFGIVGQGFSDKLPSQGNYSYKEMWGVEGITDLPGMLGDFYGMLNKYYDLSVSEDKGFNGSSALAWKINQSTAGLPNSDVDIRLWSEACTIKDTNGTGAEELWFYADATEFGDQPTEIRFAFQEDTTDGFQHALQLVNGTTYQTNDGKAWTTKKVENNLITLDAGFKGWVRIPLSNATFTQYWSSGGNVTTVCYSSINQFNMHVNSNDSNIGKTLYLDGFGFVGNVNGVDLPVEPVDPTIGAPIFNQNILNNPNLTCYKNGSTPITDASATSETSSRLTYRTFGASHGQAYINQDSGMLLYIPNQGFSGTDTFTVRVTDEQLRMATIQINVTVSEETDPNAGETIDPPSPEYPETPDAPTMPKPDIERAVSLLKDFGLEGYVGENIQGNIDQWQVNALKDNPNIIEQIESVTAGDGKIALSSILSDASGALGQGIYKLDINESKGYDGTQAVQWTSLKNTPLTADTDVRFVGDSTATIDWTGAKEVWFYLDNTEMTSGNLEFRFAFEEQNITGKKGRESWQMKDGSKAYLCGDGVNWTESTVSNRAFLIPAQFKGWIKIALTPEVFEVYWDELGEEQHTIDLKDVHQFQLRIHPNEDTVDKSFYLDNFAIVGNVNGTEAAPVAISSEDSFKTVWNMDSLKQSSQYTGALVAWYDEFPGKLLTGISYSYLLNPDPDLLVAGNELADAMTNAQGKDGYLGIYAGNSVMGGQGSNWDVWGHYHSIYGLYNWYKITGNQTYLNTAIKAADYVYKYFIEGGRTFDSAGSQTMNLGISHGFAVLYQETGDVRYLNAARQIVVEDWPRSGDWLNNALNGNDYYQSPLPRWEALHTIITLGTLYEVDHNDNYYNALQDIWYSIQKTDVHNTGGFTSGEQACGDPYNTGAIETCCTVAWMALSTEYLQLSHDSFAADQMEISYFNGMLGSLLNNDKQVTYNTPMNGSKGSSQEQIAFQYNSGSPDFNCCQANAARGLGELSQWGVLTNNTDLYLNYYGPSHAHSYTPAGNPITIHQETNYPKDGAIKITLDLEQNETFNFNLRIPVWAMQGNTLKINGESVSGLVSGEYYTMNREWKNGDTLELNLDIAVHYWVGEKNFAGKTSVYYGPILLAYDTNYNFLPASGATLQTSDLENMKVVDGSEEGCWLFAETKTINGIPVKLVDFASCGQDKSNYETWLNINHTMDYIPYVQGGNPIWNNTPNMPSYTVTAIENNYATVTIEDSEVSFGGSTTFTVSVKNGKELQDILVNGKSIGAVTEYTLTNIKQDTTITVVLKGDKSILDAVIKYAEEQKASDDFNNVIAYVQESFNAALDAAKEIAADPAATQDAIDAAWKALMTEIHKLGFVKGDITSLEALVALAEGYDMNDYVEAGQAEFLEALKAAQDLLADKDNAMQAEIETVETNLLNAMLNLRYKADKSILEKVIAEANGKDANAYTAESYAVLEAAVAEANAVMENKNATQEEVDAAVTSVQEAMKGLVAVEKPSTETPDDNKADGTQTGQESTTTKANAAKTGDVAPIAGVIALVLAGVAVVTLKKKK</sequence>
<dbReference type="InterPro" id="IPR049046">
    <property type="entry name" value="Beta-AFase-like_GH127_middle"/>
</dbReference>
<dbReference type="PANTHER" id="PTHR43465">
    <property type="entry name" value="DUF1680 DOMAIN PROTEIN (AFU_ORTHOLOGUE AFUA_1G08910)"/>
    <property type="match status" value="1"/>
</dbReference>
<dbReference type="InterPro" id="IPR049174">
    <property type="entry name" value="Beta-AFase-like"/>
</dbReference>
<dbReference type="RefSeq" id="WP_186996508.1">
    <property type="nucleotide sequence ID" value="NZ_JACOQK010000001.1"/>
</dbReference>
<dbReference type="PANTHER" id="PTHR43465:SF2">
    <property type="entry name" value="DUF1680 DOMAIN PROTEIN (AFU_ORTHOLOGUE AFUA_1G08910)"/>
    <property type="match status" value="1"/>
</dbReference>
<feature type="domain" description="Non-reducing end beta-L-arabinofuranosidase-like GH127 catalytic" evidence="4">
    <location>
        <begin position="889"/>
        <end position="1210"/>
    </location>
</feature>
<dbReference type="Proteomes" id="UP000649151">
    <property type="component" value="Unassembled WGS sequence"/>
</dbReference>
<comment type="caution">
    <text evidence="6">The sequence shown here is derived from an EMBL/GenBank/DDBJ whole genome shotgun (WGS) entry which is preliminary data.</text>
</comment>
<dbReference type="Pfam" id="PF17963">
    <property type="entry name" value="Big_9"/>
    <property type="match status" value="1"/>
</dbReference>
<evidence type="ECO:0000256" key="2">
    <source>
        <dbReference type="SAM" id="Phobius"/>
    </source>
</evidence>
<evidence type="ECO:0000256" key="3">
    <source>
        <dbReference type="SAM" id="SignalP"/>
    </source>
</evidence>
<feature type="signal peptide" evidence="3">
    <location>
        <begin position="1"/>
        <end position="25"/>
    </location>
</feature>
<protein>
    <submittedName>
        <fullName evidence="6">Glycoside hydrolase family 127 protein</fullName>
    </submittedName>
</protein>
<dbReference type="Pfam" id="PF20736">
    <property type="entry name" value="Glyco_hydro127M"/>
    <property type="match status" value="1"/>
</dbReference>